<keyword evidence="2" id="KW-1185">Reference proteome</keyword>
<evidence type="ECO:0000313" key="2">
    <source>
        <dbReference type="Proteomes" id="UP000070700"/>
    </source>
</evidence>
<accession>A0A132B226</accession>
<dbReference type="InterPro" id="IPR053204">
    <property type="entry name" value="Oxopyrrolidines_Biosynth-assoc"/>
</dbReference>
<sequence>MSSSEKAYNQPFRDAFTSKLTSSSDLVQHFLKPINATLNKSEEEFEDSLWYSWQDVTSLACQTLHDQQEGLVSFVSELRNQPGPLKENGEKGTIRGEEVEWKQLPMLGMELRSCWNTSPQGKGQSDESWVNLNAFAARLTALSFTGDCLDFSLYAIWTFREAFEDSDLMGKLPNASFLQAAAVWMIYASGVLKERAESNRCFDGKKAREGKALEGKGWSGFSVARWQLWVERLGLVKERCQDEKTGELLVAAASTDSLRK</sequence>
<evidence type="ECO:0000313" key="1">
    <source>
        <dbReference type="EMBL" id="KUJ06436.1"/>
    </source>
</evidence>
<dbReference type="InterPro" id="IPR022085">
    <property type="entry name" value="OpdG"/>
</dbReference>
<dbReference type="AlphaFoldDB" id="A0A132B226"/>
<dbReference type="PANTHER" id="PTHR38797:SF6">
    <property type="match status" value="1"/>
</dbReference>
<dbReference type="STRING" id="149040.A0A132B226"/>
<reference evidence="1 2" key="1">
    <citation type="submission" date="2015-10" db="EMBL/GenBank/DDBJ databases">
        <title>Full genome of DAOMC 229536 Phialocephala scopiformis, a fungal endophyte of spruce producing the potent anti-insectan compound rugulosin.</title>
        <authorList>
            <consortium name="DOE Joint Genome Institute"/>
            <person name="Walker A.K."/>
            <person name="Frasz S.L."/>
            <person name="Seifert K.A."/>
            <person name="Miller J.D."/>
            <person name="Mondo S.J."/>
            <person name="Labutti K."/>
            <person name="Lipzen A."/>
            <person name="Dockter R."/>
            <person name="Kennedy M."/>
            <person name="Grigoriev I.V."/>
            <person name="Spatafora J.W."/>
        </authorList>
    </citation>
    <scope>NUCLEOTIDE SEQUENCE [LARGE SCALE GENOMIC DNA]</scope>
    <source>
        <strain evidence="1 2">CBS 120377</strain>
    </source>
</reference>
<dbReference type="Proteomes" id="UP000070700">
    <property type="component" value="Unassembled WGS sequence"/>
</dbReference>
<dbReference type="InParanoid" id="A0A132B226"/>
<dbReference type="OrthoDB" id="3350591at2759"/>
<dbReference type="EMBL" id="KQ947446">
    <property type="protein sequence ID" value="KUJ06436.1"/>
    <property type="molecule type" value="Genomic_DNA"/>
</dbReference>
<gene>
    <name evidence="1" type="ORF">LY89DRAFT_678708</name>
</gene>
<dbReference type="RefSeq" id="XP_018060791.1">
    <property type="nucleotide sequence ID" value="XM_018213766.1"/>
</dbReference>
<organism evidence="1 2">
    <name type="scientific">Mollisia scopiformis</name>
    <name type="common">Conifer needle endophyte fungus</name>
    <name type="synonym">Phialocephala scopiformis</name>
    <dbReference type="NCBI Taxonomy" id="149040"/>
    <lineage>
        <taxon>Eukaryota</taxon>
        <taxon>Fungi</taxon>
        <taxon>Dikarya</taxon>
        <taxon>Ascomycota</taxon>
        <taxon>Pezizomycotina</taxon>
        <taxon>Leotiomycetes</taxon>
        <taxon>Helotiales</taxon>
        <taxon>Mollisiaceae</taxon>
        <taxon>Mollisia</taxon>
    </lineage>
</organism>
<dbReference type="KEGG" id="psco:LY89DRAFT_678708"/>
<dbReference type="PANTHER" id="PTHR38797">
    <property type="entry name" value="NUCLEAR PORE COMPLEX PROTEIN NUP85-RELATED"/>
    <property type="match status" value="1"/>
</dbReference>
<protein>
    <submittedName>
        <fullName evidence="1">Uncharacterized protein</fullName>
    </submittedName>
</protein>
<dbReference type="GeneID" id="28823492"/>
<proteinExistence type="predicted"/>
<name>A0A132B226_MOLSC</name>
<dbReference type="Pfam" id="PF12311">
    <property type="entry name" value="DUF3632"/>
    <property type="match status" value="1"/>
</dbReference>